<feature type="domain" description="AFP-like" evidence="1">
    <location>
        <begin position="306"/>
        <end position="357"/>
    </location>
</feature>
<dbReference type="InterPro" id="IPR057736">
    <property type="entry name" value="SAF_PseI/NeuA/NeuB"/>
</dbReference>
<dbReference type="InterPro" id="IPR051690">
    <property type="entry name" value="PseI-like"/>
</dbReference>
<dbReference type="Pfam" id="PF03102">
    <property type="entry name" value="NeuB"/>
    <property type="match status" value="1"/>
</dbReference>
<dbReference type="InterPro" id="IPR013132">
    <property type="entry name" value="PseI/NeuA/B-like_N"/>
</dbReference>
<name>A0A8D5FN30_9BACT</name>
<dbReference type="InterPro" id="IPR006190">
    <property type="entry name" value="SAF_AFP_Neu5Ac"/>
</dbReference>
<sequence length="357" mass="39759">MKTFIIAEAGVNHNGSRKLAMKLVDIAVDAQADAIKFQTFRAQGVVTRKAARADYQEKNCDERESQFEMLKKLELSYDLHFELAAYCKKKKIIFLSTAFDRPSLDFLVNEINLPVLKIPSGEITNGPFLLEHARTGKKLILSTGMSTLEEVKKALEILAFGLINDPDIPPSYDAFKTAFQSQNGQELLKKKVTLLHCTTEYPAEEDEINLLAMKTLVKTFGLPAGYSDHSRGIFIPSLAVALGAAVIEKHFTLDKNLSGPDHRASLNPSELKDMVKKIRLAELVLGNGEKIPGKREKKNLSVVRRSLVAARDITAGECFSVDNLTARRPGTGMSPMEYWKILGTRSPRSYFEDEVIL</sequence>
<dbReference type="GO" id="GO:0016051">
    <property type="term" value="P:carbohydrate biosynthetic process"/>
    <property type="evidence" value="ECO:0007669"/>
    <property type="project" value="InterPro"/>
</dbReference>
<dbReference type="InterPro" id="IPR020007">
    <property type="entry name" value="NeuB/NeuA"/>
</dbReference>
<dbReference type="GO" id="GO:0047444">
    <property type="term" value="F:N-acylneuraminate-9-phosphate synthase activity"/>
    <property type="evidence" value="ECO:0007669"/>
    <property type="project" value="TreeGrafter"/>
</dbReference>
<dbReference type="PROSITE" id="PS50844">
    <property type="entry name" value="AFP_LIKE"/>
    <property type="match status" value="1"/>
</dbReference>
<dbReference type="CDD" id="cd11615">
    <property type="entry name" value="SAF_NeuB_like"/>
    <property type="match status" value="1"/>
</dbReference>
<proteinExistence type="predicted"/>
<evidence type="ECO:0000259" key="1">
    <source>
        <dbReference type="PROSITE" id="PS50844"/>
    </source>
</evidence>
<evidence type="ECO:0000313" key="3">
    <source>
        <dbReference type="Proteomes" id="UP000826725"/>
    </source>
</evidence>
<protein>
    <submittedName>
        <fullName evidence="2">N-acetylneuraminate synthase</fullName>
    </submittedName>
</protein>
<dbReference type="PANTHER" id="PTHR42966:SF1">
    <property type="entry name" value="SIALIC ACID SYNTHASE"/>
    <property type="match status" value="1"/>
</dbReference>
<dbReference type="Proteomes" id="UP000826725">
    <property type="component" value="Chromosome"/>
</dbReference>
<dbReference type="Pfam" id="PF08666">
    <property type="entry name" value="SAF"/>
    <property type="match status" value="1"/>
</dbReference>
<organism evidence="2 3">
    <name type="scientific">Desulfomarina profundi</name>
    <dbReference type="NCBI Taxonomy" id="2772557"/>
    <lineage>
        <taxon>Bacteria</taxon>
        <taxon>Pseudomonadati</taxon>
        <taxon>Thermodesulfobacteriota</taxon>
        <taxon>Desulfobulbia</taxon>
        <taxon>Desulfobulbales</taxon>
        <taxon>Desulfobulbaceae</taxon>
        <taxon>Desulfomarina</taxon>
    </lineage>
</organism>
<dbReference type="RefSeq" id="WP_228856765.1">
    <property type="nucleotide sequence ID" value="NZ_AP024086.1"/>
</dbReference>
<evidence type="ECO:0000313" key="2">
    <source>
        <dbReference type="EMBL" id="BCL60660.1"/>
    </source>
</evidence>
<dbReference type="PANTHER" id="PTHR42966">
    <property type="entry name" value="N-ACETYLNEURAMINATE SYNTHASE"/>
    <property type="match status" value="1"/>
</dbReference>
<gene>
    <name evidence="2" type="primary">neuB</name>
    <name evidence="2" type="ORF">DGMP_13530</name>
</gene>
<dbReference type="AlphaFoldDB" id="A0A8D5FN30"/>
<keyword evidence="3" id="KW-1185">Reference proteome</keyword>
<dbReference type="NCBIfam" id="TIGR03569">
    <property type="entry name" value="NeuB_NnaB"/>
    <property type="match status" value="1"/>
</dbReference>
<dbReference type="KEGG" id="dbk:DGMP_13530"/>
<dbReference type="EMBL" id="AP024086">
    <property type="protein sequence ID" value="BCL60660.1"/>
    <property type="molecule type" value="Genomic_DNA"/>
</dbReference>
<reference evidence="2" key="1">
    <citation type="submission" date="2020-09" db="EMBL/GenBank/DDBJ databases">
        <title>Desulfogranum mesoprofundum gen. nov., sp. nov., a novel mesophilic, sulfate-reducing chemolithoautotroph isolated from a deep-sea hydrothermal vent chimney in the Suiyo Seamount.</title>
        <authorList>
            <person name="Hashimoto Y."/>
            <person name="Nakagawa S."/>
        </authorList>
    </citation>
    <scope>NUCLEOTIDE SEQUENCE</scope>
    <source>
        <strain evidence="2">KT2</strain>
    </source>
</reference>
<dbReference type="InterPro" id="IPR013974">
    <property type="entry name" value="SAF"/>
</dbReference>
<accession>A0A8D5FN30</accession>